<dbReference type="OrthoDB" id="4827277at2"/>
<sequence length="165" mass="18321">MTEATAVQTYLQFVEHRLAADGCAPRLEQWHGASVLVGRRADFRLKWAATKLHLFTAVAAVPEITVPAVESFTWQVLDYARANKGGLPVGLQTGVAAFPVLVSQRVDPAAMAWAQEQQRNRFACFARPVVVDMSKGHVGFYRDTPTLGRVYASHMVDKGTRYFQK</sequence>
<proteinExistence type="predicted"/>
<keyword evidence="2" id="KW-1185">Reference proteome</keyword>
<evidence type="ECO:0000313" key="1">
    <source>
        <dbReference type="EMBL" id="SDN66501.1"/>
    </source>
</evidence>
<dbReference type="Proteomes" id="UP000199063">
    <property type="component" value="Unassembled WGS sequence"/>
</dbReference>
<dbReference type="RefSeq" id="WP_093661992.1">
    <property type="nucleotide sequence ID" value="NZ_FNHI01000032.1"/>
</dbReference>
<dbReference type="AlphaFoldDB" id="A0A1H0D956"/>
<dbReference type="GeneID" id="40834061"/>
<reference evidence="2" key="1">
    <citation type="submission" date="2016-10" db="EMBL/GenBank/DDBJ databases">
        <authorList>
            <person name="Varghese N."/>
            <person name="Submissions S."/>
        </authorList>
    </citation>
    <scope>NUCLEOTIDE SEQUENCE [LARGE SCALE GENOMIC DNA]</scope>
    <source>
        <strain evidence="2">CGMCC 4.7042</strain>
    </source>
</reference>
<name>A0A1H0D956_9ACTN</name>
<organism evidence="1 2">
    <name type="scientific">Streptomyces wuyuanensis</name>
    <dbReference type="NCBI Taxonomy" id="1196353"/>
    <lineage>
        <taxon>Bacteria</taxon>
        <taxon>Bacillati</taxon>
        <taxon>Actinomycetota</taxon>
        <taxon>Actinomycetes</taxon>
        <taxon>Kitasatosporales</taxon>
        <taxon>Streptomycetaceae</taxon>
        <taxon>Streptomyces</taxon>
    </lineage>
</organism>
<evidence type="ECO:0000313" key="2">
    <source>
        <dbReference type="Proteomes" id="UP000199063"/>
    </source>
</evidence>
<accession>A0A1H0D956</accession>
<evidence type="ECO:0008006" key="3">
    <source>
        <dbReference type="Google" id="ProtNLM"/>
    </source>
</evidence>
<dbReference type="EMBL" id="FNHI01000032">
    <property type="protein sequence ID" value="SDN66501.1"/>
    <property type="molecule type" value="Genomic_DNA"/>
</dbReference>
<gene>
    <name evidence="1" type="ORF">SAMN05444921_13277</name>
</gene>
<protein>
    <recommendedName>
        <fullName evidence="3">Levansucrase</fullName>
    </recommendedName>
</protein>